<evidence type="ECO:0000256" key="10">
    <source>
        <dbReference type="ARBA" id="ARBA00023014"/>
    </source>
</evidence>
<dbReference type="AlphaFoldDB" id="S5XVH0"/>
<evidence type="ECO:0000256" key="11">
    <source>
        <dbReference type="ARBA" id="ARBA00023204"/>
    </source>
</evidence>
<dbReference type="InterPro" id="IPR036895">
    <property type="entry name" value="Uracil-DNA_glycosylase-like_sf"/>
</dbReference>
<comment type="similarity">
    <text evidence="2">Belongs to the uracil-DNA glycosylase (UDG) superfamily. Type 4 (UDGa) family.</text>
</comment>
<dbReference type="SMART" id="SM00987">
    <property type="entry name" value="UreE_C"/>
    <property type="match status" value="1"/>
</dbReference>
<feature type="domain" description="Uracil-DNA glycosylase-like" evidence="13">
    <location>
        <begin position="118"/>
        <end position="269"/>
    </location>
</feature>
<feature type="region of interest" description="Disordered" evidence="12">
    <location>
        <begin position="58"/>
        <end position="80"/>
    </location>
</feature>
<dbReference type="KEGG" id="pami:JCM7686_0264"/>
<keyword evidence="7" id="KW-0227">DNA damage</keyword>
<evidence type="ECO:0000256" key="4">
    <source>
        <dbReference type="ARBA" id="ARBA00019403"/>
    </source>
</evidence>
<dbReference type="CDD" id="cd10030">
    <property type="entry name" value="UDG-F4_TTUDGA_SPO1dp_like"/>
    <property type="match status" value="1"/>
</dbReference>
<dbReference type="RefSeq" id="WP_020949015.1">
    <property type="nucleotide sequence ID" value="NC_022041.1"/>
</dbReference>
<keyword evidence="5" id="KW-0004">4Fe-4S</keyword>
<evidence type="ECO:0000313" key="15">
    <source>
        <dbReference type="Proteomes" id="UP000015480"/>
    </source>
</evidence>
<protein>
    <recommendedName>
        <fullName evidence="4">Type-4 uracil-DNA glycosylase</fullName>
        <ecNumber evidence="3">3.2.2.27</ecNumber>
    </recommendedName>
</protein>
<comment type="catalytic activity">
    <reaction evidence="1">
        <text>Hydrolyzes single-stranded DNA or mismatched double-stranded DNA and polynucleotides, releasing free uracil.</text>
        <dbReference type="EC" id="3.2.2.27"/>
    </reaction>
</comment>
<evidence type="ECO:0000256" key="8">
    <source>
        <dbReference type="ARBA" id="ARBA00022801"/>
    </source>
</evidence>
<keyword evidence="9" id="KW-0408">Iron</keyword>
<keyword evidence="10" id="KW-0411">Iron-sulfur</keyword>
<keyword evidence="11" id="KW-0234">DNA repair</keyword>
<dbReference type="SUPFAM" id="SSF52141">
    <property type="entry name" value="Uracil-DNA glycosylase-like"/>
    <property type="match status" value="1"/>
</dbReference>
<keyword evidence="6" id="KW-0479">Metal-binding</keyword>
<dbReference type="Pfam" id="PF03167">
    <property type="entry name" value="UDG"/>
    <property type="match status" value="1"/>
</dbReference>
<dbReference type="PANTHER" id="PTHR33693:SF1">
    <property type="entry name" value="TYPE-4 URACIL-DNA GLYCOSYLASE"/>
    <property type="match status" value="1"/>
</dbReference>
<dbReference type="GO" id="GO:0006281">
    <property type="term" value="P:DNA repair"/>
    <property type="evidence" value="ECO:0007669"/>
    <property type="project" value="UniProtKB-KW"/>
</dbReference>
<evidence type="ECO:0000256" key="7">
    <source>
        <dbReference type="ARBA" id="ARBA00022763"/>
    </source>
</evidence>
<name>S5XVH0_PARAH</name>
<keyword evidence="8" id="KW-0378">Hydrolase</keyword>
<dbReference type="EC" id="3.2.2.27" evidence="3"/>
<gene>
    <name evidence="14" type="ORF">JCM7686_0264</name>
</gene>
<dbReference type="EMBL" id="CP006650">
    <property type="protein sequence ID" value="AGT07375.1"/>
    <property type="molecule type" value="Genomic_DNA"/>
</dbReference>
<dbReference type="InterPro" id="IPR005122">
    <property type="entry name" value="Uracil-DNA_glycosylase-like"/>
</dbReference>
<organism evidence="14 15">
    <name type="scientific">Paracoccus aminophilus JCM 7686</name>
    <dbReference type="NCBI Taxonomy" id="1367847"/>
    <lineage>
        <taxon>Bacteria</taxon>
        <taxon>Pseudomonadati</taxon>
        <taxon>Pseudomonadota</taxon>
        <taxon>Alphaproteobacteria</taxon>
        <taxon>Rhodobacterales</taxon>
        <taxon>Paracoccaceae</taxon>
        <taxon>Paracoccus</taxon>
    </lineage>
</organism>
<evidence type="ECO:0000313" key="14">
    <source>
        <dbReference type="EMBL" id="AGT07375.1"/>
    </source>
</evidence>
<keyword evidence="15" id="KW-1185">Reference proteome</keyword>
<evidence type="ECO:0000256" key="12">
    <source>
        <dbReference type="SAM" id="MobiDB-lite"/>
    </source>
</evidence>
<evidence type="ECO:0000256" key="1">
    <source>
        <dbReference type="ARBA" id="ARBA00001400"/>
    </source>
</evidence>
<dbReference type="HOGENOM" id="CLU_044815_1_0_5"/>
<dbReference type="OrthoDB" id="5290748at2"/>
<dbReference type="GO" id="GO:0051539">
    <property type="term" value="F:4 iron, 4 sulfur cluster binding"/>
    <property type="evidence" value="ECO:0007669"/>
    <property type="project" value="UniProtKB-KW"/>
</dbReference>
<dbReference type="InterPro" id="IPR051536">
    <property type="entry name" value="UDG_Type-4/5"/>
</dbReference>
<sequence length="277" mass="29562">MSDLSYHGFAIDAETALALLQWQSEMGADEPCLDAPINRYDEARAEATARAAEKAARAVASADPGTTPLAATPRPAGPDPVARAQTLAAGAQTLADLAAAQDSFDGLDLKKGARSFCFADGNAKARVMIIGEAPGEEEDIQGRPFVGRAGQLLDRMFAAIGLARDQVDAEKALYITNVLPWRPTGNRTPEPAEIAMMLPFLERHVELAAPDLIVLMGNTPCQAALGRAGILRLRGNWQTAFGRPALPMTHPAYLLRTPLAKREAWADLLSLKARLDG</sequence>
<evidence type="ECO:0000256" key="5">
    <source>
        <dbReference type="ARBA" id="ARBA00022485"/>
    </source>
</evidence>
<proteinExistence type="inferred from homology"/>
<dbReference type="Gene3D" id="3.40.470.10">
    <property type="entry name" value="Uracil-DNA glycosylase-like domain"/>
    <property type="match status" value="1"/>
</dbReference>
<dbReference type="SMART" id="SM00986">
    <property type="entry name" value="UDG"/>
    <property type="match status" value="1"/>
</dbReference>
<dbReference type="PANTHER" id="PTHR33693">
    <property type="entry name" value="TYPE-5 URACIL-DNA GLYCOSYLASE"/>
    <property type="match status" value="1"/>
</dbReference>
<dbReference type="NCBIfam" id="TIGR00758">
    <property type="entry name" value="UDG_fam4"/>
    <property type="match status" value="1"/>
</dbReference>
<evidence type="ECO:0000259" key="13">
    <source>
        <dbReference type="SMART" id="SM00986"/>
    </source>
</evidence>
<dbReference type="STRING" id="1367847.JCM7686_0264"/>
<dbReference type="GO" id="GO:0046872">
    <property type="term" value="F:metal ion binding"/>
    <property type="evidence" value="ECO:0007669"/>
    <property type="project" value="UniProtKB-KW"/>
</dbReference>
<dbReference type="Proteomes" id="UP000015480">
    <property type="component" value="Chromosome"/>
</dbReference>
<accession>S5XVH0</accession>
<evidence type="ECO:0000256" key="6">
    <source>
        <dbReference type="ARBA" id="ARBA00022723"/>
    </source>
</evidence>
<evidence type="ECO:0000256" key="9">
    <source>
        <dbReference type="ARBA" id="ARBA00023004"/>
    </source>
</evidence>
<evidence type="ECO:0000256" key="2">
    <source>
        <dbReference type="ARBA" id="ARBA00006521"/>
    </source>
</evidence>
<reference evidence="14 15" key="1">
    <citation type="journal article" date="2014" name="BMC Genomics">
        <title>Architecture and functions of a multipartite genome of the methylotrophic bacterium Paracoccus aminophilus JCM 7686, containing primary and secondary chromids.</title>
        <authorList>
            <person name="Dziewit L."/>
            <person name="Czarnecki J."/>
            <person name="Wibberg D."/>
            <person name="Radlinska M."/>
            <person name="Mrozek P."/>
            <person name="Szymczak M."/>
            <person name="Schluter A."/>
            <person name="Puhler A."/>
            <person name="Bartosik D."/>
        </authorList>
    </citation>
    <scope>NUCLEOTIDE SEQUENCE [LARGE SCALE GENOMIC DNA]</scope>
    <source>
        <strain evidence="14">JCM 7686</strain>
    </source>
</reference>
<dbReference type="eggNOG" id="COG1573">
    <property type="taxonomic scope" value="Bacteria"/>
</dbReference>
<dbReference type="PATRIC" id="fig|1367847.3.peg.210"/>
<evidence type="ECO:0000256" key="3">
    <source>
        <dbReference type="ARBA" id="ARBA00012030"/>
    </source>
</evidence>
<dbReference type="InterPro" id="IPR005273">
    <property type="entry name" value="Ura-DNA_glyco_family4"/>
</dbReference>
<dbReference type="GO" id="GO:0004844">
    <property type="term" value="F:uracil DNA N-glycosylase activity"/>
    <property type="evidence" value="ECO:0007669"/>
    <property type="project" value="UniProtKB-EC"/>
</dbReference>